<name>Q97CH6_THEVO</name>
<dbReference type="EMBL" id="BA000011">
    <property type="protein sequence ID" value="BAB59267.1"/>
    <property type="molecule type" value="Genomic_DNA"/>
</dbReference>
<dbReference type="Proteomes" id="UP000001017">
    <property type="component" value="Chromosome"/>
</dbReference>
<dbReference type="HOGENOM" id="CLU_3094335_0_0_2"/>
<dbReference type="KEGG" id="tvo:TVG0132669"/>
<evidence type="ECO:0000313" key="1">
    <source>
        <dbReference type="EMBL" id="BAB59267.1"/>
    </source>
</evidence>
<dbReference type="AlphaFoldDB" id="Q97CH6"/>
<sequence>MSISLVAKFRIICTDGEKLLILAENIIIQFLNFTTQSKKYLECGDLGVKND</sequence>
<reference evidence="1 2" key="1">
    <citation type="journal article" date="1999" name="Proc. Jpn. Acad.">
        <title>Determination of the complete genomic DNA sequence of Thermoplasma volvanium GSS1.</title>
        <authorList>
            <person name="Kawashima T."/>
            <person name="Yamamoto Y."/>
            <person name="Aramaki H."/>
            <person name="Nunoshiba T."/>
            <person name="Kawamoto T."/>
            <person name="Watanabe K."/>
            <person name="Yamazaki M."/>
            <person name="Kanehori K."/>
            <person name="Amano N."/>
            <person name="Ohya Y."/>
            <person name="Makino K."/>
            <person name="Suzuki M."/>
        </authorList>
    </citation>
    <scope>NUCLEOTIDE SEQUENCE [LARGE SCALE GENOMIC DNA]</scope>
    <source>
        <strain evidence="2">ATCC 51530 / DSM 4299 / JCM 9571 / NBRC 15438 / GSS1</strain>
    </source>
</reference>
<keyword evidence="2" id="KW-1185">Reference proteome</keyword>
<organism evidence="1 2">
    <name type="scientific">Thermoplasma volcanium (strain ATCC 51530 / DSM 4299 / JCM 9571 / NBRC 15438 / GSS1)</name>
    <dbReference type="NCBI Taxonomy" id="273116"/>
    <lineage>
        <taxon>Archaea</taxon>
        <taxon>Methanobacteriati</taxon>
        <taxon>Thermoplasmatota</taxon>
        <taxon>Thermoplasmata</taxon>
        <taxon>Thermoplasmatales</taxon>
        <taxon>Thermoplasmataceae</taxon>
        <taxon>Thermoplasma</taxon>
    </lineage>
</organism>
<accession>Q97CH6</accession>
<reference evidence="1 2" key="2">
    <citation type="journal article" date="2000" name="Proc. Natl. Acad. Sci. U.S.A.">
        <title>Archaeal adaptation to higher temperatures revealed by genomic sequence of Thermoplasma volcanium.</title>
        <authorList>
            <person name="Kawashima T."/>
            <person name="Amano N."/>
            <person name="Koike H."/>
            <person name="Makino S."/>
            <person name="Higuchi S."/>
            <person name="Kawashima-Ohya Y."/>
            <person name="Watanabe K."/>
            <person name="Yamazaki M."/>
            <person name="Kanehori K."/>
            <person name="Kawamoto T."/>
            <person name="Nunoshiba T."/>
            <person name="Yamamoto Y."/>
            <person name="Aramaki H."/>
            <person name="Makino K."/>
            <person name="Suzuki M."/>
        </authorList>
    </citation>
    <scope>NUCLEOTIDE SEQUENCE [LARGE SCALE GENOMIC DNA]</scope>
    <source>
        <strain evidence="2">ATCC 51530 / DSM 4299 / JCM 9571 / NBRC 15438 / GSS1</strain>
    </source>
</reference>
<dbReference type="STRING" id="273116.gene:9380893"/>
<proteinExistence type="predicted"/>
<gene>
    <name evidence="1" type="ORF">TVG0132669</name>
</gene>
<evidence type="ECO:0000313" key="2">
    <source>
        <dbReference type="Proteomes" id="UP000001017"/>
    </source>
</evidence>
<dbReference type="PaxDb" id="273116-14324339"/>
<protein>
    <submittedName>
        <fullName evidence="1">TVG0132669 protein</fullName>
    </submittedName>
</protein>